<accession>A0A834D345</accession>
<keyword evidence="2" id="KW-1133">Transmembrane helix</keyword>
<reference evidence="4" key="1">
    <citation type="submission" date="2015-10" db="EMBL/GenBank/DDBJ databases">
        <authorList>
            <person name="Martinez-Garcia P.J."/>
            <person name="Crepeau M.W."/>
            <person name="Puiu D."/>
            <person name="Gonzalez-Ibeas D."/>
            <person name="Whalen J."/>
            <person name="Stevens K."/>
            <person name="Paul R."/>
            <person name="Butterfield T."/>
            <person name="Britton M."/>
            <person name="Reagan R."/>
            <person name="Chakraborty S."/>
            <person name="Walawage S.L."/>
            <person name="Vasquez-Gross H.A."/>
            <person name="Cardeno C."/>
            <person name="Famula R."/>
            <person name="Pratt K."/>
            <person name="Kuruganti S."/>
            <person name="Aradhya M.K."/>
            <person name="Leslie C.A."/>
            <person name="Dandekar A.M."/>
            <person name="Salzberg S.L."/>
            <person name="Wegrzyn J.L."/>
            <person name="Langley C.H."/>
            <person name="Neale D.B."/>
        </authorList>
    </citation>
    <scope>NUCLEOTIDE SEQUENCE</scope>
    <source>
        <tissue evidence="4">Leaves</tissue>
    </source>
</reference>
<organism evidence="4 5">
    <name type="scientific">Juglans regia</name>
    <name type="common">English walnut</name>
    <dbReference type="NCBI Taxonomy" id="51240"/>
    <lineage>
        <taxon>Eukaryota</taxon>
        <taxon>Viridiplantae</taxon>
        <taxon>Streptophyta</taxon>
        <taxon>Embryophyta</taxon>
        <taxon>Tracheophyta</taxon>
        <taxon>Spermatophyta</taxon>
        <taxon>Magnoliopsida</taxon>
        <taxon>eudicotyledons</taxon>
        <taxon>Gunneridae</taxon>
        <taxon>Pentapetalae</taxon>
        <taxon>rosids</taxon>
        <taxon>fabids</taxon>
        <taxon>Fagales</taxon>
        <taxon>Juglandaceae</taxon>
        <taxon>Juglans</taxon>
    </lineage>
</organism>
<sequence>RMGLSAKSNAKAKSSSSSSENWGMGLLLVFFPEDNHDSIVEKNKLFSSSSQPSSSSRPSSLKSSIRRSSTSNLILSKAQSTISICALFIFITLLLFTVSTFEPTPINRNHPTSPRRFLSQKPPPNYIYNPKPKPKTNINHNSELRSSWFWKTFTENSNNASKTSKTALLPTALQGMGTLYRRGTKAMNDLVVAHVLEDVTEDDFRLFSRALHRSGLTARADIVFVFATSSFSSRFGSIVQEENDSFFKLIRHYKESNSTNPKRVAGFDVTRFTKAGKKEKKDMGGEPIWGKRIRSNFSNSDGEEGDAVSAALSYGSVVGFESAELDPENSLSGFLDKVSMSLRRWACYPMLLGRLRRNFKHVMLVDVKNSVVLGDPLSRVRNRSPLTVHLSTKAESSSSRHGKRNSEKTQSHRPVNSAVIMGGTRGVRRLSNAMLTEIVRASMQHKKKNSVSESSILSQLVASEFISKTITFITSPESIPDTSSLAGLNSAPPMSSSDYPVIQRGNSNHDYSSVIRKLICLSEGDSSSVYRDC</sequence>
<feature type="compositionally biased region" description="Low complexity" evidence="1">
    <location>
        <begin position="1"/>
        <end position="19"/>
    </location>
</feature>
<dbReference type="Pfam" id="PF25002">
    <property type="entry name" value="DUF7780"/>
    <property type="match status" value="1"/>
</dbReference>
<evidence type="ECO:0000259" key="3">
    <source>
        <dbReference type="Pfam" id="PF25002"/>
    </source>
</evidence>
<dbReference type="InterPro" id="IPR056682">
    <property type="entry name" value="DUF7780"/>
</dbReference>
<dbReference type="Proteomes" id="UP000619265">
    <property type="component" value="Unassembled WGS sequence"/>
</dbReference>
<dbReference type="Gramene" id="Jr03_04760_p1">
    <property type="protein sequence ID" value="cds.Jr03_04760_p1"/>
    <property type="gene ID" value="Jr03_04760"/>
</dbReference>
<dbReference type="PANTHER" id="PTHR34960">
    <property type="entry name" value="EMB|CAB68146.1-RELATED"/>
    <property type="match status" value="1"/>
</dbReference>
<dbReference type="EMBL" id="LIHL02000003">
    <property type="protein sequence ID" value="KAF5474153.1"/>
    <property type="molecule type" value="Genomic_DNA"/>
</dbReference>
<gene>
    <name evidence="4" type="ORF">F2P56_006079</name>
</gene>
<evidence type="ECO:0000313" key="5">
    <source>
        <dbReference type="Proteomes" id="UP000619265"/>
    </source>
</evidence>
<feature type="domain" description="DUF7780" evidence="3">
    <location>
        <begin position="171"/>
        <end position="478"/>
    </location>
</feature>
<feature type="region of interest" description="Disordered" evidence="1">
    <location>
        <begin position="44"/>
        <end position="63"/>
    </location>
</feature>
<protein>
    <recommendedName>
        <fullName evidence="3">DUF7780 domain-containing protein</fullName>
    </recommendedName>
</protein>
<feature type="region of interest" description="Disordered" evidence="1">
    <location>
        <begin position="1"/>
        <end position="20"/>
    </location>
</feature>
<keyword evidence="2" id="KW-0812">Transmembrane</keyword>
<feature type="compositionally biased region" description="Low complexity" evidence="1">
    <location>
        <begin position="47"/>
        <end position="63"/>
    </location>
</feature>
<feature type="compositionally biased region" description="Polar residues" evidence="1">
    <location>
        <begin position="389"/>
        <end position="399"/>
    </location>
</feature>
<evidence type="ECO:0000313" key="4">
    <source>
        <dbReference type="EMBL" id="KAF5474153.1"/>
    </source>
</evidence>
<reference evidence="4" key="2">
    <citation type="submission" date="2020-03" db="EMBL/GenBank/DDBJ databases">
        <title>Walnut 2.0.</title>
        <authorList>
            <person name="Marrano A."/>
            <person name="Britton M."/>
            <person name="Zimin A.V."/>
            <person name="Zaini P.A."/>
            <person name="Workman R."/>
            <person name="Puiu D."/>
            <person name="Bianco L."/>
            <person name="Allen B.J."/>
            <person name="Troggio M."/>
            <person name="Leslie C.A."/>
            <person name="Timp W."/>
            <person name="Dendekar A."/>
            <person name="Salzberg S.L."/>
            <person name="Neale D.B."/>
        </authorList>
    </citation>
    <scope>NUCLEOTIDE SEQUENCE</scope>
    <source>
        <tissue evidence="4">Leaves</tissue>
    </source>
</reference>
<feature type="region of interest" description="Disordered" evidence="1">
    <location>
        <begin position="384"/>
        <end position="414"/>
    </location>
</feature>
<feature type="non-terminal residue" evidence="4">
    <location>
        <position position="1"/>
    </location>
</feature>
<comment type="caution">
    <text evidence="4">The sequence shown here is derived from an EMBL/GenBank/DDBJ whole genome shotgun (WGS) entry which is preliminary data.</text>
</comment>
<name>A0A834D345_JUGRE</name>
<keyword evidence="2" id="KW-0472">Membrane</keyword>
<dbReference type="AlphaFoldDB" id="A0A834D345"/>
<proteinExistence type="predicted"/>
<evidence type="ECO:0000256" key="2">
    <source>
        <dbReference type="SAM" id="Phobius"/>
    </source>
</evidence>
<feature type="transmembrane region" description="Helical" evidence="2">
    <location>
        <begin position="81"/>
        <end position="101"/>
    </location>
</feature>
<dbReference type="PANTHER" id="PTHR34960:SF1">
    <property type="entry name" value="EMB|CAB68146.1-RELATED"/>
    <property type="match status" value="1"/>
</dbReference>
<evidence type="ECO:0000256" key="1">
    <source>
        <dbReference type="SAM" id="MobiDB-lite"/>
    </source>
</evidence>